<accession>A0A9X2X5M3</accession>
<dbReference type="Pfam" id="PF13505">
    <property type="entry name" value="OMP_b-brl"/>
    <property type="match status" value="1"/>
</dbReference>
<keyword evidence="5" id="KW-1185">Reference proteome</keyword>
<evidence type="ECO:0000313" key="4">
    <source>
        <dbReference type="EMBL" id="MCT8988998.1"/>
    </source>
</evidence>
<evidence type="ECO:0000259" key="3">
    <source>
        <dbReference type="Pfam" id="PF13505"/>
    </source>
</evidence>
<protein>
    <submittedName>
        <fullName evidence="4">Porin family protein</fullName>
    </submittedName>
</protein>
<organism evidence="4 5">
    <name type="scientific">Chelativorans petroleitrophicus</name>
    <dbReference type="NCBI Taxonomy" id="2975484"/>
    <lineage>
        <taxon>Bacteria</taxon>
        <taxon>Pseudomonadati</taxon>
        <taxon>Pseudomonadota</taxon>
        <taxon>Alphaproteobacteria</taxon>
        <taxon>Hyphomicrobiales</taxon>
        <taxon>Phyllobacteriaceae</taxon>
        <taxon>Chelativorans</taxon>
    </lineage>
</organism>
<dbReference type="EMBL" id="JAODNV010000003">
    <property type="protein sequence ID" value="MCT8988998.1"/>
    <property type="molecule type" value="Genomic_DNA"/>
</dbReference>
<feature type="signal peptide" evidence="2">
    <location>
        <begin position="1"/>
        <end position="24"/>
    </location>
</feature>
<dbReference type="SUPFAM" id="SSF56925">
    <property type="entry name" value="OMPA-like"/>
    <property type="match status" value="1"/>
</dbReference>
<dbReference type="Gene3D" id="2.40.160.20">
    <property type="match status" value="1"/>
</dbReference>
<evidence type="ECO:0000256" key="2">
    <source>
        <dbReference type="SAM" id="SignalP"/>
    </source>
</evidence>
<evidence type="ECO:0000256" key="1">
    <source>
        <dbReference type="ARBA" id="ARBA00022729"/>
    </source>
</evidence>
<sequence>MHKSLSLPAAASVVALCLTVPALAADYDLPVLEHAPHLRPVEIGSGWYLRGDIGYNVSTRPEGDFTYRTFDVGTYSSHTAASANLSDEFTFGLGVGYSFTDMLRADVTVDRLSSTFTGSGPCDASLGPACRTEGEADLAAYAVMANAYVDLGTFVGFTPYVGAGLGYTYLHWDDLRSRNFCGGVPCVANPGATHPGESDWRFTYALMAGLTYDISDNMKVDLGYRYMKIDDGDMFGWDAASATAGATGLQGQDPGFSTHEVRLGLRLELW</sequence>
<dbReference type="RefSeq" id="WP_261513662.1">
    <property type="nucleotide sequence ID" value="NZ_JAODNV010000003.1"/>
</dbReference>
<dbReference type="AlphaFoldDB" id="A0A9X2X5M3"/>
<feature type="chain" id="PRO_5040882350" evidence="2">
    <location>
        <begin position="25"/>
        <end position="270"/>
    </location>
</feature>
<name>A0A9X2X5M3_9HYPH</name>
<proteinExistence type="predicted"/>
<dbReference type="InterPro" id="IPR011250">
    <property type="entry name" value="OMP/PagP_B-barrel"/>
</dbReference>
<gene>
    <name evidence="4" type="ORF">NYR54_01635</name>
</gene>
<comment type="caution">
    <text evidence="4">The sequence shown here is derived from an EMBL/GenBank/DDBJ whole genome shotgun (WGS) entry which is preliminary data.</text>
</comment>
<reference evidence="4" key="1">
    <citation type="submission" date="2022-08" db="EMBL/GenBank/DDBJ databases">
        <title>Chelativorans sichuanense sp. nov., a paraffin oil-degrading bacterium isolated from a mixture of oil-based drill cuttings and paddy soil.</title>
        <authorList>
            <person name="Yu J."/>
            <person name="Liu H."/>
            <person name="Chen Q."/>
        </authorList>
    </citation>
    <scope>NUCLEOTIDE SEQUENCE</scope>
    <source>
        <strain evidence="4">SCAU 2101</strain>
    </source>
</reference>
<keyword evidence="1 2" id="KW-0732">Signal</keyword>
<feature type="domain" description="Outer membrane protein beta-barrel" evidence="3">
    <location>
        <begin position="42"/>
        <end position="244"/>
    </location>
</feature>
<evidence type="ECO:0000313" key="5">
    <source>
        <dbReference type="Proteomes" id="UP001149009"/>
    </source>
</evidence>
<dbReference type="InterPro" id="IPR027385">
    <property type="entry name" value="Beta-barrel_OMP"/>
</dbReference>
<dbReference type="Proteomes" id="UP001149009">
    <property type="component" value="Unassembled WGS sequence"/>
</dbReference>